<dbReference type="KEGG" id="eru:Erum2770"/>
<dbReference type="Proteomes" id="UP000001021">
    <property type="component" value="Chromosome"/>
</dbReference>
<evidence type="ECO:0000256" key="1">
    <source>
        <dbReference type="SAM" id="MobiDB-lite"/>
    </source>
</evidence>
<dbReference type="AlphaFoldDB" id="A0A0H3LZ07"/>
<keyword evidence="2" id="KW-0472">Membrane</keyword>
<feature type="region of interest" description="Disordered" evidence="1">
    <location>
        <begin position="504"/>
        <end position="526"/>
    </location>
</feature>
<feature type="compositionally biased region" description="Polar residues" evidence="1">
    <location>
        <begin position="506"/>
        <end position="526"/>
    </location>
</feature>
<keyword evidence="4" id="KW-1185">Reference proteome</keyword>
<dbReference type="EMBL" id="CR925678">
    <property type="protein sequence ID" value="CAI26777.1"/>
    <property type="molecule type" value="Genomic_DNA"/>
</dbReference>
<organism evidence="3 4">
    <name type="scientific">Ehrlichia ruminantium (strain Welgevonden)</name>
    <dbReference type="NCBI Taxonomy" id="254945"/>
    <lineage>
        <taxon>Bacteria</taxon>
        <taxon>Pseudomonadati</taxon>
        <taxon>Pseudomonadota</taxon>
        <taxon>Alphaproteobacteria</taxon>
        <taxon>Rickettsiales</taxon>
        <taxon>Anaplasmataceae</taxon>
        <taxon>Ehrlichia</taxon>
    </lineage>
</organism>
<accession>A0A0H3LZ07</accession>
<reference evidence="3 4" key="1">
    <citation type="journal article" date="2006" name="J. Bacteriol.">
        <title>Comparative genomic analysis of three strains of Ehrlichia ruminantium reveals an active process of genome size plasticity.</title>
        <authorList>
            <person name="Frutos R."/>
            <person name="Viari A."/>
            <person name="Ferraz C."/>
            <person name="Morgat A."/>
            <person name="Eychenie S."/>
            <person name="Kandassami Y."/>
            <person name="Chantal I."/>
            <person name="Bensaid A."/>
            <person name="Coissac E."/>
            <person name="Vachiery N."/>
            <person name="Demaille J."/>
            <person name="Martinez D."/>
        </authorList>
    </citation>
    <scope>NUCLEOTIDE SEQUENCE [LARGE SCALE GENOMIC DNA]</scope>
    <source>
        <strain evidence="3 4">Welgevonden</strain>
    </source>
</reference>
<keyword evidence="2" id="KW-0812">Transmembrane</keyword>
<sequence>MNKKISTALIFILITALAVAIYSYLEFRQKLTNDAAHIGVLTILAELAMFLLVSIVHRIWQTLGFTIKHKIKEDVVNIDINTESGIYIPIPETDLPKIGNKYNITEITTKTTETKLSNTVSIRHNRGLITDTTDKYNSQKGILLVTNERTHNKLKRLTELSGLLITTKSKVKLPEGVKLEEITQCATTVKNGKVSLLISYIKTFHPNDTLRTYNNEELHYLLTNRAISKDTSNSIFSVYDYVLLKILQECPEIKNENETDQDPWFRTNAGKIALRFFTYFEDFLKKNKLPLNLPIDLINKFQHIQDYIKFAKANGKLIITSEHDQDIAAIIKDAYYTYSYDINHYSHLWKNHLCRNSNYILKLVNKKIQDNVMLQLMCTLAVIDQYDISTEDKKTNTIIKTMLLNTKQKFSVEQIINSVDPNTGLIDLTQNYANNPNMTALLKKLSHNDKECSIGELIRRARSAIVEEFKEYMHGYVERHAELEPVKVNNITLLNHKEELIAPPANTVNPETTEQAGVQQHLQPRN</sequence>
<gene>
    <name evidence="3" type="ordered locus">ERWE_CDS_02830</name>
</gene>
<feature type="transmembrane region" description="Helical" evidence="2">
    <location>
        <begin position="37"/>
        <end position="60"/>
    </location>
</feature>
<dbReference type="RefSeq" id="WP_011154961.1">
    <property type="nucleotide sequence ID" value="NC_005295.2"/>
</dbReference>
<proteinExistence type="predicted"/>
<feature type="transmembrane region" description="Helical" evidence="2">
    <location>
        <begin position="7"/>
        <end position="25"/>
    </location>
</feature>
<dbReference type="HOGENOM" id="CLU_039032_0_0_5"/>
<protein>
    <submittedName>
        <fullName evidence="3">Uncharacterized protein</fullName>
    </submittedName>
</protein>
<evidence type="ECO:0000313" key="4">
    <source>
        <dbReference type="Proteomes" id="UP000001021"/>
    </source>
</evidence>
<evidence type="ECO:0000256" key="2">
    <source>
        <dbReference type="SAM" id="Phobius"/>
    </source>
</evidence>
<keyword evidence="2" id="KW-1133">Transmembrane helix</keyword>
<evidence type="ECO:0000313" key="3">
    <source>
        <dbReference type="EMBL" id="CAI26777.1"/>
    </source>
</evidence>
<name>A0A0H3LZ07_EHRRW</name>
<dbReference type="GeneID" id="33057776"/>
<dbReference type="KEGG" id="erw:ERWE_CDS_02830"/>